<organism evidence="7 8">
    <name type="scientific">Sabulicella glaciei</name>
    <dbReference type="NCBI Taxonomy" id="2984948"/>
    <lineage>
        <taxon>Bacteria</taxon>
        <taxon>Pseudomonadati</taxon>
        <taxon>Pseudomonadota</taxon>
        <taxon>Alphaproteobacteria</taxon>
        <taxon>Acetobacterales</taxon>
        <taxon>Acetobacteraceae</taxon>
        <taxon>Sabulicella</taxon>
    </lineage>
</organism>
<evidence type="ECO:0000259" key="6">
    <source>
        <dbReference type="PROSITE" id="PS50893"/>
    </source>
</evidence>
<reference evidence="7 8" key="1">
    <citation type="submission" date="2022-10" db="EMBL/GenBank/DDBJ databases">
        <title>Roseococcus glaciei nov., sp. nov., isolated from glacier.</title>
        <authorList>
            <person name="Liu Q."/>
            <person name="Xin Y.-H."/>
        </authorList>
    </citation>
    <scope>NUCLEOTIDE SEQUENCE [LARGE SCALE GENOMIC DNA]</scope>
    <source>
        <strain evidence="7 8">MDT2-1-1</strain>
    </source>
</reference>
<protein>
    <submittedName>
        <fullName evidence="7">ABC transporter ATP-binding protein</fullName>
    </submittedName>
</protein>
<accession>A0ABT3NZK6</accession>
<dbReference type="InterPro" id="IPR050319">
    <property type="entry name" value="ABC_transp_ATP-bind"/>
</dbReference>
<keyword evidence="3" id="KW-0813">Transport</keyword>
<dbReference type="Proteomes" id="UP001526430">
    <property type="component" value="Unassembled WGS sequence"/>
</dbReference>
<comment type="subcellular location">
    <subcellularLocation>
        <location evidence="1">Cell inner membrane</location>
        <topology evidence="1">Peripheral membrane protein</topology>
    </subcellularLocation>
</comment>
<dbReference type="PANTHER" id="PTHR43776:SF7">
    <property type="entry name" value="D,D-DIPEPTIDE TRANSPORT ATP-BINDING PROTEIN DDPF-RELATED"/>
    <property type="match status" value="1"/>
</dbReference>
<dbReference type="NCBIfam" id="TIGR01727">
    <property type="entry name" value="oligo_HPY"/>
    <property type="match status" value="1"/>
</dbReference>
<comment type="similarity">
    <text evidence="2">Belongs to the ABC transporter superfamily.</text>
</comment>
<feature type="domain" description="ABC transporter" evidence="6">
    <location>
        <begin position="1"/>
        <end position="147"/>
    </location>
</feature>
<evidence type="ECO:0000313" key="8">
    <source>
        <dbReference type="Proteomes" id="UP001526430"/>
    </source>
</evidence>
<sequence>MRVGRIVAEPLRFNGGAEGREIAERVSAVLEEVGLDPASARNFPHEFSGGQRQRIAIARAIVARPRVVVLDEPVSALDVSVRLQIINLLVETQNRLGMSYLLISHDLATVRYQADEVAVMYRGRIVEQGAAEEVFGAPLHPYTQALLAAARFVHPEERDAEPSPSAAANEAIRSGHGCAYADTCPFAMEVCQIREPALARPGWRQAVACHLHPVEGNSPAAL</sequence>
<evidence type="ECO:0000313" key="7">
    <source>
        <dbReference type="EMBL" id="MCW8087607.1"/>
    </source>
</evidence>
<dbReference type="PROSITE" id="PS50893">
    <property type="entry name" value="ABC_TRANSPORTER_2"/>
    <property type="match status" value="1"/>
</dbReference>
<keyword evidence="5 7" id="KW-0067">ATP-binding</keyword>
<evidence type="ECO:0000256" key="5">
    <source>
        <dbReference type="ARBA" id="ARBA00022840"/>
    </source>
</evidence>
<keyword evidence="4" id="KW-0547">Nucleotide-binding</keyword>
<evidence type="ECO:0000256" key="4">
    <source>
        <dbReference type="ARBA" id="ARBA00022741"/>
    </source>
</evidence>
<name>A0ABT3NZK6_9PROT</name>
<dbReference type="Gene3D" id="3.40.50.300">
    <property type="entry name" value="P-loop containing nucleotide triphosphate hydrolases"/>
    <property type="match status" value="1"/>
</dbReference>
<dbReference type="RefSeq" id="WP_301591813.1">
    <property type="nucleotide sequence ID" value="NZ_JAPFQI010000018.1"/>
</dbReference>
<dbReference type="Pfam" id="PF08352">
    <property type="entry name" value="oligo_HPY"/>
    <property type="match status" value="1"/>
</dbReference>
<proteinExistence type="inferred from homology"/>
<gene>
    <name evidence="7" type="ORF">OF850_18430</name>
</gene>
<comment type="caution">
    <text evidence="7">The sequence shown here is derived from an EMBL/GenBank/DDBJ whole genome shotgun (WGS) entry which is preliminary data.</text>
</comment>
<dbReference type="InterPro" id="IPR003439">
    <property type="entry name" value="ABC_transporter-like_ATP-bd"/>
</dbReference>
<dbReference type="EMBL" id="JAPFQI010000018">
    <property type="protein sequence ID" value="MCW8087607.1"/>
    <property type="molecule type" value="Genomic_DNA"/>
</dbReference>
<dbReference type="PANTHER" id="PTHR43776">
    <property type="entry name" value="TRANSPORT ATP-BINDING PROTEIN"/>
    <property type="match status" value="1"/>
</dbReference>
<dbReference type="PROSITE" id="PS00211">
    <property type="entry name" value="ABC_TRANSPORTER_1"/>
    <property type="match status" value="1"/>
</dbReference>
<dbReference type="InterPro" id="IPR027417">
    <property type="entry name" value="P-loop_NTPase"/>
</dbReference>
<dbReference type="SUPFAM" id="SSF52540">
    <property type="entry name" value="P-loop containing nucleoside triphosphate hydrolases"/>
    <property type="match status" value="1"/>
</dbReference>
<evidence type="ECO:0000256" key="1">
    <source>
        <dbReference type="ARBA" id="ARBA00004417"/>
    </source>
</evidence>
<evidence type="ECO:0000256" key="3">
    <source>
        <dbReference type="ARBA" id="ARBA00022448"/>
    </source>
</evidence>
<dbReference type="InterPro" id="IPR017871">
    <property type="entry name" value="ABC_transporter-like_CS"/>
</dbReference>
<dbReference type="Pfam" id="PF00005">
    <property type="entry name" value="ABC_tran"/>
    <property type="match status" value="1"/>
</dbReference>
<dbReference type="GO" id="GO:0005524">
    <property type="term" value="F:ATP binding"/>
    <property type="evidence" value="ECO:0007669"/>
    <property type="project" value="UniProtKB-KW"/>
</dbReference>
<keyword evidence="8" id="KW-1185">Reference proteome</keyword>
<dbReference type="InterPro" id="IPR013563">
    <property type="entry name" value="Oligopep_ABC_C"/>
</dbReference>
<evidence type="ECO:0000256" key="2">
    <source>
        <dbReference type="ARBA" id="ARBA00005417"/>
    </source>
</evidence>